<keyword evidence="5" id="KW-1185">Reference proteome</keyword>
<accession>A0ABM8RQ21</accession>
<sequence>MSKLTYRNSQGQLVDMSTVAATKVKNEFGSVLEQAMHGGAVAITRHDLPKAVLLSYEEFVALVKDRAPQLNDLTNEFDALLADMQTAKARQGMADAFEASASRLGRAAVSAASKARASSAKSSRRMSRTSRAT</sequence>
<dbReference type="SUPFAM" id="SSF143120">
    <property type="entry name" value="YefM-like"/>
    <property type="match status" value="1"/>
</dbReference>
<comment type="function">
    <text evidence="2">Antitoxin component of a type II toxin-antitoxin (TA) system.</text>
</comment>
<comment type="similarity">
    <text evidence="1 2">Belongs to the phD/YefM antitoxin family.</text>
</comment>
<dbReference type="InterPro" id="IPR036165">
    <property type="entry name" value="YefM-like_sf"/>
</dbReference>
<evidence type="ECO:0000313" key="4">
    <source>
        <dbReference type="EMBL" id="CAE6765176.1"/>
    </source>
</evidence>
<feature type="compositionally biased region" description="Low complexity" evidence="3">
    <location>
        <begin position="112"/>
        <end position="121"/>
    </location>
</feature>
<dbReference type="Gene3D" id="3.40.1620.10">
    <property type="entry name" value="YefM-like domain"/>
    <property type="match status" value="1"/>
</dbReference>
<proteinExistence type="inferred from homology"/>
<dbReference type="InterPro" id="IPR006442">
    <property type="entry name" value="Antitoxin_Phd/YefM"/>
</dbReference>
<dbReference type="NCBIfam" id="TIGR01552">
    <property type="entry name" value="phd_fam"/>
    <property type="match status" value="1"/>
</dbReference>
<evidence type="ECO:0000256" key="2">
    <source>
        <dbReference type="RuleBase" id="RU362080"/>
    </source>
</evidence>
<name>A0ABM8RQ21_9BACT</name>
<evidence type="ECO:0000256" key="1">
    <source>
        <dbReference type="ARBA" id="ARBA00009981"/>
    </source>
</evidence>
<evidence type="ECO:0000256" key="3">
    <source>
        <dbReference type="SAM" id="MobiDB-lite"/>
    </source>
</evidence>
<dbReference type="Pfam" id="PF02604">
    <property type="entry name" value="PhdYeFM_antitox"/>
    <property type="match status" value="1"/>
</dbReference>
<evidence type="ECO:0000313" key="5">
    <source>
        <dbReference type="Proteomes" id="UP000675880"/>
    </source>
</evidence>
<feature type="region of interest" description="Disordered" evidence="3">
    <location>
        <begin position="112"/>
        <end position="133"/>
    </location>
</feature>
<dbReference type="Proteomes" id="UP000675880">
    <property type="component" value="Unassembled WGS sequence"/>
</dbReference>
<protein>
    <recommendedName>
        <fullName evidence="2">Antitoxin</fullName>
    </recommendedName>
</protein>
<feature type="compositionally biased region" description="Basic residues" evidence="3">
    <location>
        <begin position="122"/>
        <end position="133"/>
    </location>
</feature>
<dbReference type="EMBL" id="CAJNBJ010000017">
    <property type="protein sequence ID" value="CAE6765176.1"/>
    <property type="molecule type" value="Genomic_DNA"/>
</dbReference>
<dbReference type="RefSeq" id="WP_213042894.1">
    <property type="nucleotide sequence ID" value="NZ_CAJNBJ010000017.1"/>
</dbReference>
<comment type="caution">
    <text evidence="4">The sequence shown here is derived from an EMBL/GenBank/DDBJ whole genome shotgun (WGS) entry which is preliminary data.</text>
</comment>
<reference evidence="4 5" key="1">
    <citation type="submission" date="2021-02" db="EMBL/GenBank/DDBJ databases">
        <authorList>
            <person name="Han P."/>
        </authorList>
    </citation>
    <scope>NUCLEOTIDE SEQUENCE [LARGE SCALE GENOMIC DNA]</scope>
    <source>
        <strain evidence="4">Candidatus Nitrospira sp. ZN2</strain>
    </source>
</reference>
<gene>
    <name evidence="4" type="ORF">NSPZN2_40001</name>
</gene>
<organism evidence="4 5">
    <name type="scientific">Nitrospira defluvii</name>
    <dbReference type="NCBI Taxonomy" id="330214"/>
    <lineage>
        <taxon>Bacteria</taxon>
        <taxon>Pseudomonadati</taxon>
        <taxon>Nitrospirota</taxon>
        <taxon>Nitrospiria</taxon>
        <taxon>Nitrospirales</taxon>
        <taxon>Nitrospiraceae</taxon>
        <taxon>Nitrospira</taxon>
    </lineage>
</organism>